<dbReference type="PANTHER" id="PTHR10513:SF8">
    <property type="entry name" value="DEOXYGUANOSINE KINASE, MITOCHONDRIAL"/>
    <property type="match status" value="1"/>
</dbReference>
<dbReference type="AlphaFoldDB" id="A0AAD3MI30"/>
<evidence type="ECO:0000256" key="4">
    <source>
        <dbReference type="ARBA" id="ARBA00011738"/>
    </source>
</evidence>
<dbReference type="GO" id="GO:0005739">
    <property type="term" value="C:mitochondrion"/>
    <property type="evidence" value="ECO:0007669"/>
    <property type="project" value="TreeGrafter"/>
</dbReference>
<evidence type="ECO:0000256" key="10">
    <source>
        <dbReference type="ARBA" id="ARBA00022741"/>
    </source>
</evidence>
<evidence type="ECO:0000313" key="21">
    <source>
        <dbReference type="EMBL" id="GLD53990.1"/>
    </source>
</evidence>
<reference evidence="21" key="1">
    <citation type="submission" date="2022-08" db="EMBL/GenBank/DDBJ databases">
        <title>Genome sequencing of akame (Lates japonicus).</title>
        <authorList>
            <person name="Hashiguchi Y."/>
            <person name="Takahashi H."/>
        </authorList>
    </citation>
    <scope>NUCLEOTIDE SEQUENCE</scope>
    <source>
        <strain evidence="21">Kochi</strain>
    </source>
</reference>
<dbReference type="GO" id="GO:0005576">
    <property type="term" value="C:extracellular region"/>
    <property type="evidence" value="ECO:0007669"/>
    <property type="project" value="UniProtKB-SubCell"/>
</dbReference>
<dbReference type="Pfam" id="PF01712">
    <property type="entry name" value="dNK"/>
    <property type="match status" value="1"/>
</dbReference>
<dbReference type="Gene3D" id="2.10.90.10">
    <property type="entry name" value="Cystine-knot cytokines"/>
    <property type="match status" value="1"/>
</dbReference>
<dbReference type="FunFam" id="3.40.50.300:FF:000461">
    <property type="entry name" value="Deoxycytidine kinase"/>
    <property type="match status" value="1"/>
</dbReference>
<dbReference type="InterPro" id="IPR029034">
    <property type="entry name" value="Cystine-knot_cytokine"/>
</dbReference>
<dbReference type="PROSITE" id="PS51362">
    <property type="entry name" value="TGF_BETA_2"/>
    <property type="match status" value="1"/>
</dbReference>
<name>A0AAD3MI30_LATJO</name>
<evidence type="ECO:0000259" key="20">
    <source>
        <dbReference type="PROSITE" id="PS51362"/>
    </source>
</evidence>
<dbReference type="EMBL" id="BRZM01000019">
    <property type="protein sequence ID" value="GLD53990.1"/>
    <property type="molecule type" value="Genomic_DNA"/>
</dbReference>
<dbReference type="GO" id="GO:0004138">
    <property type="term" value="F:deoxyguanosine kinase activity"/>
    <property type="evidence" value="ECO:0007669"/>
    <property type="project" value="UniProtKB-EC"/>
</dbReference>
<dbReference type="PANTHER" id="PTHR10513">
    <property type="entry name" value="DEOXYNUCLEOSIDE KINASE"/>
    <property type="match status" value="1"/>
</dbReference>
<dbReference type="CDD" id="cd13759">
    <property type="entry name" value="TGF_beta_NODAL"/>
    <property type="match status" value="1"/>
</dbReference>
<keyword evidence="10" id="KW-0547">Nucleotide-binding</keyword>
<evidence type="ECO:0000256" key="19">
    <source>
        <dbReference type="SAM" id="MobiDB-lite"/>
    </source>
</evidence>
<evidence type="ECO:0000256" key="5">
    <source>
        <dbReference type="ARBA" id="ARBA00022473"/>
    </source>
</evidence>
<evidence type="ECO:0000256" key="8">
    <source>
        <dbReference type="ARBA" id="ARBA00022685"/>
    </source>
</evidence>
<proteinExistence type="inferred from homology"/>
<organism evidence="21 22">
    <name type="scientific">Lates japonicus</name>
    <name type="common">Japanese lates</name>
    <dbReference type="NCBI Taxonomy" id="270547"/>
    <lineage>
        <taxon>Eukaryota</taxon>
        <taxon>Metazoa</taxon>
        <taxon>Chordata</taxon>
        <taxon>Craniata</taxon>
        <taxon>Vertebrata</taxon>
        <taxon>Euteleostomi</taxon>
        <taxon>Actinopterygii</taxon>
        <taxon>Neopterygii</taxon>
        <taxon>Teleostei</taxon>
        <taxon>Neoteleostei</taxon>
        <taxon>Acanthomorphata</taxon>
        <taxon>Carangaria</taxon>
        <taxon>Carangaria incertae sedis</taxon>
        <taxon>Centropomidae</taxon>
        <taxon>Lates</taxon>
    </lineage>
</organism>
<dbReference type="InterPro" id="IPR001839">
    <property type="entry name" value="TGF-b_C"/>
</dbReference>
<evidence type="ECO:0000256" key="1">
    <source>
        <dbReference type="ARBA" id="ARBA00004613"/>
    </source>
</evidence>
<dbReference type="Pfam" id="PF00019">
    <property type="entry name" value="TGF_beta"/>
    <property type="match status" value="1"/>
</dbReference>
<comment type="similarity">
    <text evidence="3">Belongs to the DCK/DGK family.</text>
</comment>
<evidence type="ECO:0000256" key="17">
    <source>
        <dbReference type="ARBA" id="ARBA00047656"/>
    </source>
</evidence>
<dbReference type="EC" id="2.7.1.113" evidence="16"/>
<feature type="compositionally biased region" description="Polar residues" evidence="19">
    <location>
        <begin position="35"/>
        <end position="54"/>
    </location>
</feature>
<keyword evidence="14" id="KW-1015">Disulfide bond</keyword>
<evidence type="ECO:0000256" key="2">
    <source>
        <dbReference type="ARBA" id="ARBA00006656"/>
    </source>
</evidence>
<dbReference type="SUPFAM" id="SSF57501">
    <property type="entry name" value="Cystine-knot cytokines"/>
    <property type="match status" value="1"/>
</dbReference>
<keyword evidence="13 18" id="KW-0339">Growth factor</keyword>
<dbReference type="Gene3D" id="3.40.50.300">
    <property type="entry name" value="P-loop containing nucleotide triphosphate hydrolases"/>
    <property type="match status" value="1"/>
</dbReference>
<keyword evidence="12" id="KW-0067">ATP-binding</keyword>
<keyword evidence="11" id="KW-0418">Kinase</keyword>
<keyword evidence="5" id="KW-0217">Developmental protein</keyword>
<comment type="subunit">
    <text evidence="4">Homodimer.</text>
</comment>
<dbReference type="GO" id="GO:0008083">
    <property type="term" value="F:growth factor activity"/>
    <property type="evidence" value="ECO:0007669"/>
    <property type="project" value="UniProtKB-KW"/>
</dbReference>
<protein>
    <recommendedName>
        <fullName evidence="16">deoxyguanosine kinase</fullName>
        <ecNumber evidence="16">2.7.1.113</ecNumber>
    </recommendedName>
</protein>
<dbReference type="Proteomes" id="UP001279410">
    <property type="component" value="Unassembled WGS sequence"/>
</dbReference>
<dbReference type="InterPro" id="IPR031314">
    <property type="entry name" value="DNK_dom"/>
</dbReference>
<keyword evidence="8" id="KW-0165">Cleavage on pair of basic residues</keyword>
<sequence length="726" mass="82023">MSALYRRVLLNRVSTCKKLSGLTFGYKAPPPQWRTPGSYSRAGSTAITPTTTQPGAMANKADKMSVSCSRCLSSQASTRDGKAGVKRVSIEGNIAVGKSTFARLLQSACPDWEVMAEPVSKWQNVESGTSKGTDAFPQTTVSNLLQMMYQDPQRWSYTFQTYSCMSRLRTQLQPPPPRLLSSEGTPVQVYERSVYSDRYIFALNMFELGCINPTEWAVYQDWHSLLVEQFGHQVELEGIIYLTAPPEKCMERLERRGRAEEKGVQLDYLNKLHVQHERWLVEKSTEIHFEKLKQIPVLQLDASVEFQSDPEVQEQFITTVKNFFNAFSFGIALSTQGHRYRARLNASLAFRNLSGTHRSRYPLYMMQLYRSFRTVDSSPSVAVNTITTRGDNPSAHSSDSVLSLMAKGCHQVGERWTVTFDMSAISTSELVQLAELRIGLPAFSASEHATVDLYHSRKQGCDLGSTSCQDEHLFLGSFGTSPSSSTKSSWKVFNVTALLKYWLYQGDRVSSQEASGESETDHGSGAGEEGEITSKNLGLRERKIHHPTTNRVMMVIFSKHNLPQEGQAAYSLIHTVENSKYVTMDRVSSDSQSRRHKRNRMERMRVAAGAAPTAAPAAEPVQRPLCRRVDMWVDFDQIGWDEWIVHPKRYNAYRCEGECPTPLDESFHPTNHAYMQSLLRHHQPERVTCPSCVPTRLSPLSMLYYENDDLALRHHEDMIVEECGCH</sequence>
<keyword evidence="15" id="KW-0325">Glycoprotein</keyword>
<accession>A0AAD3MI30</accession>
<dbReference type="Pfam" id="PF00688">
    <property type="entry name" value="TGFb_propeptide"/>
    <property type="match status" value="1"/>
</dbReference>
<comment type="subcellular location">
    <subcellularLocation>
        <location evidence="1">Secreted</location>
    </subcellularLocation>
</comment>
<dbReference type="InterPro" id="IPR027417">
    <property type="entry name" value="P-loop_NTPase"/>
</dbReference>
<evidence type="ECO:0000256" key="3">
    <source>
        <dbReference type="ARBA" id="ARBA00007420"/>
    </source>
</evidence>
<evidence type="ECO:0000256" key="6">
    <source>
        <dbReference type="ARBA" id="ARBA00022525"/>
    </source>
</evidence>
<keyword evidence="7" id="KW-0808">Transferase</keyword>
<evidence type="ECO:0000256" key="16">
    <source>
        <dbReference type="ARBA" id="ARBA00039043"/>
    </source>
</evidence>
<evidence type="ECO:0000256" key="12">
    <source>
        <dbReference type="ARBA" id="ARBA00022840"/>
    </source>
</evidence>
<evidence type="ECO:0000256" key="15">
    <source>
        <dbReference type="ARBA" id="ARBA00023180"/>
    </source>
</evidence>
<dbReference type="FunFam" id="2.10.90.10:FF:000026">
    <property type="entry name" value="Nodal homolog 3-A"/>
    <property type="match status" value="1"/>
</dbReference>
<evidence type="ECO:0000256" key="7">
    <source>
        <dbReference type="ARBA" id="ARBA00022679"/>
    </source>
</evidence>
<feature type="region of interest" description="Disordered" evidence="19">
    <location>
        <begin position="35"/>
        <end position="59"/>
    </location>
</feature>
<keyword evidence="9" id="KW-0732">Signal</keyword>
<dbReference type="PROSITE" id="PS00250">
    <property type="entry name" value="TGF_BETA_1"/>
    <property type="match status" value="1"/>
</dbReference>
<comment type="similarity">
    <text evidence="2 18">Belongs to the TGF-beta family.</text>
</comment>
<dbReference type="CDD" id="cd01673">
    <property type="entry name" value="dNK"/>
    <property type="match status" value="1"/>
</dbReference>
<dbReference type="InterPro" id="IPR017948">
    <property type="entry name" value="TGFb_CS"/>
</dbReference>
<comment type="catalytic activity">
    <reaction evidence="17">
        <text>2'-deoxyguanosine + ATP = dGMP + ADP + H(+)</text>
        <dbReference type="Rhea" id="RHEA:19201"/>
        <dbReference type="ChEBI" id="CHEBI:15378"/>
        <dbReference type="ChEBI" id="CHEBI:17172"/>
        <dbReference type="ChEBI" id="CHEBI:30616"/>
        <dbReference type="ChEBI" id="CHEBI:57673"/>
        <dbReference type="ChEBI" id="CHEBI:456216"/>
        <dbReference type="EC" id="2.7.1.113"/>
    </reaction>
</comment>
<evidence type="ECO:0000256" key="13">
    <source>
        <dbReference type="ARBA" id="ARBA00023030"/>
    </source>
</evidence>
<feature type="domain" description="TGF-beta family profile" evidence="20">
    <location>
        <begin position="595"/>
        <end position="726"/>
    </location>
</feature>
<evidence type="ECO:0000256" key="14">
    <source>
        <dbReference type="ARBA" id="ARBA00023157"/>
    </source>
</evidence>
<gene>
    <name evidence="21" type="ORF">AKAME5_000666600</name>
</gene>
<comment type="caution">
    <text evidence="21">The sequence shown here is derived from an EMBL/GenBank/DDBJ whole genome shotgun (WGS) entry which is preliminary data.</text>
</comment>
<keyword evidence="22" id="KW-1185">Reference proteome</keyword>
<feature type="region of interest" description="Disordered" evidence="19">
    <location>
        <begin position="512"/>
        <end position="541"/>
    </location>
</feature>
<dbReference type="InterPro" id="IPR001111">
    <property type="entry name" value="TGF-b_propeptide"/>
</dbReference>
<dbReference type="InterPro" id="IPR050566">
    <property type="entry name" value="Deoxyribonucleoside_kinase"/>
</dbReference>
<evidence type="ECO:0000256" key="18">
    <source>
        <dbReference type="RuleBase" id="RU000354"/>
    </source>
</evidence>
<dbReference type="SMART" id="SM00204">
    <property type="entry name" value="TGFB"/>
    <property type="match status" value="1"/>
</dbReference>
<evidence type="ECO:0000256" key="9">
    <source>
        <dbReference type="ARBA" id="ARBA00022729"/>
    </source>
</evidence>
<keyword evidence="6" id="KW-0964">Secreted</keyword>
<dbReference type="GO" id="GO:0005524">
    <property type="term" value="F:ATP binding"/>
    <property type="evidence" value="ECO:0007669"/>
    <property type="project" value="UniProtKB-KW"/>
</dbReference>
<evidence type="ECO:0000313" key="22">
    <source>
        <dbReference type="Proteomes" id="UP001279410"/>
    </source>
</evidence>
<dbReference type="SUPFAM" id="SSF52540">
    <property type="entry name" value="P-loop containing nucleoside triphosphate hydrolases"/>
    <property type="match status" value="1"/>
</dbReference>
<dbReference type="Gene3D" id="2.60.120.970">
    <property type="match status" value="1"/>
</dbReference>
<evidence type="ECO:0000256" key="11">
    <source>
        <dbReference type="ARBA" id="ARBA00022777"/>
    </source>
</evidence>